<keyword evidence="1" id="KW-0812">Transmembrane</keyword>
<reference evidence="2 3" key="1">
    <citation type="submission" date="2019-04" db="EMBL/GenBank/DDBJ databases">
        <title>Geobacter ruber sp. nov., ferric-reducing bacteria isolated from paddy soil.</title>
        <authorList>
            <person name="Xu Z."/>
            <person name="Masuda Y."/>
            <person name="Itoh H."/>
            <person name="Senoo K."/>
        </authorList>
    </citation>
    <scope>NUCLEOTIDE SEQUENCE [LARGE SCALE GENOMIC DNA]</scope>
    <source>
        <strain evidence="2 3">Red88</strain>
    </source>
</reference>
<dbReference type="OrthoDB" id="9097160at2"/>
<dbReference type="Pfam" id="PF04657">
    <property type="entry name" value="DMT_YdcZ"/>
    <property type="match status" value="1"/>
</dbReference>
<keyword evidence="3" id="KW-1185">Reference proteome</keyword>
<gene>
    <name evidence="2" type="ORF">ET418_08870</name>
</gene>
<dbReference type="GO" id="GO:0005886">
    <property type="term" value="C:plasma membrane"/>
    <property type="evidence" value="ECO:0007669"/>
    <property type="project" value="TreeGrafter"/>
</dbReference>
<evidence type="ECO:0000256" key="1">
    <source>
        <dbReference type="SAM" id="Phobius"/>
    </source>
</evidence>
<comment type="caution">
    <text evidence="2">The sequence shown here is derived from an EMBL/GenBank/DDBJ whole genome shotgun (WGS) entry which is preliminary data.</text>
</comment>
<name>A0A5A9XHJ8_9BACT</name>
<feature type="transmembrane region" description="Helical" evidence="1">
    <location>
        <begin position="129"/>
        <end position="144"/>
    </location>
</feature>
<organism evidence="2 3">
    <name type="scientific">Oryzomonas rubra</name>
    <dbReference type="NCBI Taxonomy" id="2509454"/>
    <lineage>
        <taxon>Bacteria</taxon>
        <taxon>Pseudomonadati</taxon>
        <taxon>Thermodesulfobacteriota</taxon>
        <taxon>Desulfuromonadia</taxon>
        <taxon>Geobacterales</taxon>
        <taxon>Geobacteraceae</taxon>
        <taxon>Oryzomonas</taxon>
    </lineage>
</organism>
<dbReference type="EMBL" id="SRSD01000004">
    <property type="protein sequence ID" value="KAA0892294.1"/>
    <property type="molecule type" value="Genomic_DNA"/>
</dbReference>
<feature type="transmembrane region" description="Helical" evidence="1">
    <location>
        <begin position="38"/>
        <end position="56"/>
    </location>
</feature>
<evidence type="ECO:0000313" key="3">
    <source>
        <dbReference type="Proteomes" id="UP000324298"/>
    </source>
</evidence>
<protein>
    <submittedName>
        <fullName evidence="2">DMT family transporter</fullName>
    </submittedName>
</protein>
<dbReference type="PANTHER" id="PTHR34821:SF2">
    <property type="entry name" value="INNER MEMBRANE PROTEIN YDCZ"/>
    <property type="match status" value="1"/>
</dbReference>
<keyword evidence="1" id="KW-0472">Membrane</keyword>
<keyword evidence="1" id="KW-1133">Transmembrane helix</keyword>
<dbReference type="InterPro" id="IPR006750">
    <property type="entry name" value="YdcZ"/>
</dbReference>
<dbReference type="Proteomes" id="UP000324298">
    <property type="component" value="Unassembled WGS sequence"/>
</dbReference>
<accession>A0A5A9XHJ8</accession>
<dbReference type="RefSeq" id="WP_149307232.1">
    <property type="nucleotide sequence ID" value="NZ_SRSD01000004.1"/>
</dbReference>
<dbReference type="PANTHER" id="PTHR34821">
    <property type="entry name" value="INNER MEMBRANE PROTEIN YDCZ"/>
    <property type="match status" value="1"/>
</dbReference>
<evidence type="ECO:0000313" key="2">
    <source>
        <dbReference type="EMBL" id="KAA0892294.1"/>
    </source>
</evidence>
<proteinExistence type="predicted"/>
<feature type="transmembrane region" description="Helical" evidence="1">
    <location>
        <begin position="68"/>
        <end position="88"/>
    </location>
</feature>
<sequence length="145" mass="15070">MSNILLVALMVCGGVAVAVQPSINARLAQKVGSYESSMISFAVGTLALLAVVMLTGRGTWRGVTAASWWELTGGLLGAFFVTLTIITVPRLGTAAVMAAIITGQLAAGAFLDHFGLFGLRQMPLTPQRFLGIVLLAAGAALIIRR</sequence>
<dbReference type="AlphaFoldDB" id="A0A5A9XHJ8"/>